<accession>A0AA37XCR5</accession>
<evidence type="ECO:0000313" key="2">
    <source>
        <dbReference type="Proteomes" id="UP001157160"/>
    </source>
</evidence>
<dbReference type="AlphaFoldDB" id="A0AA37XCR5"/>
<organism evidence="1 2">
    <name type="scientific">Arenivirga flava</name>
    <dbReference type="NCBI Taxonomy" id="1930060"/>
    <lineage>
        <taxon>Bacteria</taxon>
        <taxon>Bacillati</taxon>
        <taxon>Actinomycetota</taxon>
        <taxon>Actinomycetes</taxon>
        <taxon>Micrococcales</taxon>
        <taxon>Microbacteriaceae</taxon>
        <taxon>Arenivirga</taxon>
    </lineage>
</organism>
<dbReference type="RefSeq" id="WP_284232148.1">
    <property type="nucleotide sequence ID" value="NZ_BSUL01000001.1"/>
</dbReference>
<sequence length="78" mass="8483">MKPPRLNVIADPPIVRVAALLHRLERGFPELSRQRILDIVLAEHDAITGGTPVAVPQAVEAAAVESLQRRRSAARDAD</sequence>
<keyword evidence="2" id="KW-1185">Reference proteome</keyword>
<dbReference type="Proteomes" id="UP001157160">
    <property type="component" value="Unassembled WGS sequence"/>
</dbReference>
<reference evidence="1 2" key="1">
    <citation type="journal article" date="2014" name="Int. J. Syst. Evol. Microbiol.">
        <title>Complete genome sequence of Corynebacterium casei LMG S-19264T (=DSM 44701T), isolated from a smear-ripened cheese.</title>
        <authorList>
            <consortium name="US DOE Joint Genome Institute (JGI-PGF)"/>
            <person name="Walter F."/>
            <person name="Albersmeier A."/>
            <person name="Kalinowski J."/>
            <person name="Ruckert C."/>
        </authorList>
    </citation>
    <scope>NUCLEOTIDE SEQUENCE [LARGE SCALE GENOMIC DNA]</scope>
    <source>
        <strain evidence="1 2">NBRC 112289</strain>
    </source>
</reference>
<evidence type="ECO:0000313" key="1">
    <source>
        <dbReference type="EMBL" id="GMA28712.1"/>
    </source>
</evidence>
<gene>
    <name evidence="1" type="ORF">GCM10025874_19650</name>
</gene>
<proteinExistence type="predicted"/>
<protein>
    <submittedName>
        <fullName evidence="1">Uncharacterized protein</fullName>
    </submittedName>
</protein>
<comment type="caution">
    <text evidence="1">The sequence shown here is derived from an EMBL/GenBank/DDBJ whole genome shotgun (WGS) entry which is preliminary data.</text>
</comment>
<dbReference type="EMBL" id="BSUL01000001">
    <property type="protein sequence ID" value="GMA28712.1"/>
    <property type="molecule type" value="Genomic_DNA"/>
</dbReference>
<name>A0AA37XCR5_9MICO</name>